<proteinExistence type="predicted"/>
<organism evidence="2 3">
    <name type="scientific">Comamonas piscis</name>
    <dbReference type="NCBI Taxonomy" id="1562974"/>
    <lineage>
        <taxon>Bacteria</taxon>
        <taxon>Pseudomonadati</taxon>
        <taxon>Pseudomonadota</taxon>
        <taxon>Betaproteobacteria</taxon>
        <taxon>Burkholderiales</taxon>
        <taxon>Comamonadaceae</taxon>
        <taxon>Comamonas</taxon>
    </lineage>
</organism>
<name>A0A7G5EFB3_9BURK</name>
<dbReference type="InterPro" id="IPR050229">
    <property type="entry name" value="GlpE_sulfurtransferase"/>
</dbReference>
<dbReference type="CDD" id="cd00158">
    <property type="entry name" value="RHOD"/>
    <property type="match status" value="1"/>
</dbReference>
<dbReference type="InterPro" id="IPR001763">
    <property type="entry name" value="Rhodanese-like_dom"/>
</dbReference>
<feature type="domain" description="Rhodanese" evidence="1">
    <location>
        <begin position="44"/>
        <end position="134"/>
    </location>
</feature>
<dbReference type="AlphaFoldDB" id="A0A7G5EFB3"/>
<protein>
    <submittedName>
        <fullName evidence="2">Rhodanese-like domain-containing protein</fullName>
    </submittedName>
</protein>
<keyword evidence="3" id="KW-1185">Reference proteome</keyword>
<evidence type="ECO:0000259" key="1">
    <source>
        <dbReference type="PROSITE" id="PS50206"/>
    </source>
</evidence>
<dbReference type="InterPro" id="IPR036873">
    <property type="entry name" value="Rhodanese-like_dom_sf"/>
</dbReference>
<reference evidence="2 3" key="1">
    <citation type="journal article" date="2020" name="G3 (Bethesda)">
        <title>CeMbio - The Caenorhabditis elegans Microbiome Resource.</title>
        <authorList>
            <person name="Dirksen P."/>
            <person name="Assie A."/>
            <person name="Zimmermann J."/>
            <person name="Zhang F."/>
            <person name="Tietje A.M."/>
            <person name="Marsh S.A."/>
            <person name="Felix M.A."/>
            <person name="Shapira M."/>
            <person name="Kaleta C."/>
            <person name="Schulenburg H."/>
            <person name="Samuel B."/>
        </authorList>
    </citation>
    <scope>NUCLEOTIDE SEQUENCE [LARGE SCALE GENOMIC DNA]</scope>
    <source>
        <strain evidence="2 3">BIGb0172</strain>
    </source>
</reference>
<evidence type="ECO:0000313" key="2">
    <source>
        <dbReference type="EMBL" id="QMV72688.1"/>
    </source>
</evidence>
<dbReference type="RefSeq" id="WP_182327100.1">
    <property type="nucleotide sequence ID" value="NZ_CP058554.1"/>
</dbReference>
<dbReference type="Gene3D" id="3.40.250.10">
    <property type="entry name" value="Rhodanese-like domain"/>
    <property type="match status" value="1"/>
</dbReference>
<gene>
    <name evidence="2" type="ORF">HS961_07440</name>
</gene>
<accession>A0A7G5EFB3</accession>
<dbReference type="Pfam" id="PF00581">
    <property type="entry name" value="Rhodanese"/>
    <property type="match status" value="1"/>
</dbReference>
<dbReference type="KEGG" id="cpis:HS961_07440"/>
<evidence type="ECO:0000313" key="3">
    <source>
        <dbReference type="Proteomes" id="UP000515240"/>
    </source>
</evidence>
<dbReference type="PROSITE" id="PS50206">
    <property type="entry name" value="RHODANESE_3"/>
    <property type="match status" value="1"/>
</dbReference>
<dbReference type="SMART" id="SM00450">
    <property type="entry name" value="RHOD"/>
    <property type="match status" value="1"/>
</dbReference>
<dbReference type="SUPFAM" id="SSF52821">
    <property type="entry name" value="Rhodanese/Cell cycle control phosphatase"/>
    <property type="match status" value="1"/>
</dbReference>
<sequence>MNFLIDNWYLIVLVIASAVMLMMPAMKSMGGGTLTPANAVALINREKGVVVDVSDAQEFGAGHISNAKNVPFDQLEAQLPNVVKNKALPLILVCAQGQRSQRAVAVAKKLGYTNVQALAGGMKGWRAASMPIKKA</sequence>
<dbReference type="PANTHER" id="PTHR43031">
    <property type="entry name" value="FAD-DEPENDENT OXIDOREDUCTASE"/>
    <property type="match status" value="1"/>
</dbReference>
<dbReference type="Proteomes" id="UP000515240">
    <property type="component" value="Chromosome"/>
</dbReference>
<dbReference type="EMBL" id="CP058554">
    <property type="protein sequence ID" value="QMV72688.1"/>
    <property type="molecule type" value="Genomic_DNA"/>
</dbReference>
<dbReference type="PANTHER" id="PTHR43031:SF18">
    <property type="entry name" value="RHODANESE-RELATED SULFURTRANSFERASES"/>
    <property type="match status" value="1"/>
</dbReference>